<sequence>MTVLTVSNNNAILRHPVEMFIRNPRAPGNRCLFLTEVSEEFGGTARVQAPDSHLTIVGVEDHSVNSLSAAMRATPSRRENRPSAAVTNSSMFFSAGSNASWRLRGCQSQDIMGGGGGGGGGGEGGQRGREGGAISSGTSVNPLGLQQNEPGGCKLLTHLD</sequence>
<dbReference type="EMBL" id="WNWW01000053">
    <property type="protein sequence ID" value="KAF3430455.1"/>
    <property type="molecule type" value="Genomic_DNA"/>
</dbReference>
<name>A0A833S3N9_9HYME</name>
<evidence type="ECO:0000256" key="1">
    <source>
        <dbReference type="SAM" id="MobiDB-lite"/>
    </source>
</evidence>
<feature type="compositionally biased region" description="Polar residues" evidence="1">
    <location>
        <begin position="135"/>
        <end position="149"/>
    </location>
</feature>
<keyword evidence="3" id="KW-1185">Reference proteome</keyword>
<dbReference type="AlphaFoldDB" id="A0A833S3N9"/>
<organism evidence="2 3">
    <name type="scientific">Frieseomelitta varia</name>
    <dbReference type="NCBI Taxonomy" id="561572"/>
    <lineage>
        <taxon>Eukaryota</taxon>
        <taxon>Metazoa</taxon>
        <taxon>Ecdysozoa</taxon>
        <taxon>Arthropoda</taxon>
        <taxon>Hexapoda</taxon>
        <taxon>Insecta</taxon>
        <taxon>Pterygota</taxon>
        <taxon>Neoptera</taxon>
        <taxon>Endopterygota</taxon>
        <taxon>Hymenoptera</taxon>
        <taxon>Apocrita</taxon>
        <taxon>Aculeata</taxon>
        <taxon>Apoidea</taxon>
        <taxon>Anthophila</taxon>
        <taxon>Apidae</taxon>
        <taxon>Frieseomelitta</taxon>
    </lineage>
</organism>
<gene>
    <name evidence="2" type="ORF">E2986_11517</name>
</gene>
<feature type="compositionally biased region" description="Gly residues" evidence="1">
    <location>
        <begin position="112"/>
        <end position="125"/>
    </location>
</feature>
<feature type="region of interest" description="Disordered" evidence="1">
    <location>
        <begin position="107"/>
        <end position="160"/>
    </location>
</feature>
<protein>
    <submittedName>
        <fullName evidence="2">Uncharacterized protein</fullName>
    </submittedName>
</protein>
<evidence type="ECO:0000313" key="3">
    <source>
        <dbReference type="Proteomes" id="UP000655588"/>
    </source>
</evidence>
<proteinExistence type="predicted"/>
<comment type="caution">
    <text evidence="2">The sequence shown here is derived from an EMBL/GenBank/DDBJ whole genome shotgun (WGS) entry which is preliminary data.</text>
</comment>
<accession>A0A833S3N9</accession>
<reference evidence="2" key="1">
    <citation type="submission" date="2019-11" db="EMBL/GenBank/DDBJ databases">
        <title>The nuclear and mitochondrial genomes of Frieseomelitta varia - a highly eusocial stingless bee (Meliponini) with a permanently sterile worker caste.</title>
        <authorList>
            <person name="Freitas F.C.P."/>
            <person name="Lourenco A.P."/>
            <person name="Nunes F.M.F."/>
            <person name="Paschoal A.R."/>
            <person name="Abreu F.C.P."/>
            <person name="Barbin F.O."/>
            <person name="Bataglia L."/>
            <person name="Cardoso-Junior C.A.M."/>
            <person name="Cervoni M.S."/>
            <person name="Silva S.R."/>
            <person name="Dalarmi F."/>
            <person name="Del Lama M.A."/>
            <person name="Depintor T.S."/>
            <person name="Ferreira K.M."/>
            <person name="Goria P.S."/>
            <person name="Jaskot M.C."/>
            <person name="Lago D.C."/>
            <person name="Luna-Lucena D."/>
            <person name="Moda L.M."/>
            <person name="Nascimento L."/>
            <person name="Pedrino M."/>
            <person name="Rabico F.O."/>
            <person name="Sanches F.C."/>
            <person name="Santos D.E."/>
            <person name="Santos C.G."/>
            <person name="Vieira J."/>
            <person name="Lopes T.F."/>
            <person name="Barchuk A.R."/>
            <person name="Hartfelder K."/>
            <person name="Simoes Z.L.P."/>
            <person name="Bitondi M.M.G."/>
            <person name="Pinheiro D.G."/>
        </authorList>
    </citation>
    <scope>NUCLEOTIDE SEQUENCE</scope>
    <source>
        <strain evidence="2">USP_RPSP 00005682</strain>
        <tissue evidence="2">Whole individual</tissue>
    </source>
</reference>
<dbReference type="Proteomes" id="UP000655588">
    <property type="component" value="Unassembled WGS sequence"/>
</dbReference>
<evidence type="ECO:0000313" key="2">
    <source>
        <dbReference type="EMBL" id="KAF3430455.1"/>
    </source>
</evidence>